<evidence type="ECO:0000313" key="5">
    <source>
        <dbReference type="EMBL" id="GAA0382166.1"/>
    </source>
</evidence>
<keyword evidence="3" id="KW-1133">Transmembrane helix</keyword>
<comment type="caution">
    <text evidence="5">The sequence shown here is derived from an EMBL/GenBank/DDBJ whole genome shotgun (WGS) entry which is preliminary data.</text>
</comment>
<proteinExistence type="predicted"/>
<dbReference type="Gene3D" id="3.60.40.10">
    <property type="entry name" value="PPM-type phosphatase domain"/>
    <property type="match status" value="1"/>
</dbReference>
<name>A0ABP3HWZ5_9ACTN</name>
<gene>
    <name evidence="5" type="ORF">GCM10010319_70770</name>
</gene>
<dbReference type="PANTHER" id="PTHR43156">
    <property type="entry name" value="STAGE II SPORULATION PROTEIN E-RELATED"/>
    <property type="match status" value="1"/>
</dbReference>
<keyword evidence="6" id="KW-1185">Reference proteome</keyword>
<feature type="transmembrane region" description="Helical" evidence="3">
    <location>
        <begin position="104"/>
        <end position="123"/>
    </location>
</feature>
<keyword evidence="1" id="KW-0378">Hydrolase</keyword>
<feature type="domain" description="PPM-type phosphatase" evidence="4">
    <location>
        <begin position="181"/>
        <end position="407"/>
    </location>
</feature>
<evidence type="ECO:0000313" key="6">
    <source>
        <dbReference type="Proteomes" id="UP001500063"/>
    </source>
</evidence>
<organism evidence="5 6">
    <name type="scientific">Streptomyces blastmyceticus</name>
    <dbReference type="NCBI Taxonomy" id="68180"/>
    <lineage>
        <taxon>Bacteria</taxon>
        <taxon>Bacillati</taxon>
        <taxon>Actinomycetota</taxon>
        <taxon>Actinomycetes</taxon>
        <taxon>Kitasatosporales</taxon>
        <taxon>Streptomycetaceae</taxon>
        <taxon>Streptomyces</taxon>
    </lineage>
</organism>
<dbReference type="InterPro" id="IPR001932">
    <property type="entry name" value="PPM-type_phosphatase-like_dom"/>
</dbReference>
<keyword evidence="3" id="KW-0472">Membrane</keyword>
<dbReference type="InterPro" id="IPR036457">
    <property type="entry name" value="PPM-type-like_dom_sf"/>
</dbReference>
<dbReference type="SMART" id="SM00331">
    <property type="entry name" value="PP2C_SIG"/>
    <property type="match status" value="1"/>
</dbReference>
<evidence type="ECO:0000256" key="2">
    <source>
        <dbReference type="SAM" id="MobiDB-lite"/>
    </source>
</evidence>
<feature type="transmembrane region" description="Helical" evidence="3">
    <location>
        <begin position="129"/>
        <end position="148"/>
    </location>
</feature>
<dbReference type="Pfam" id="PF07228">
    <property type="entry name" value="SpoIIE"/>
    <property type="match status" value="1"/>
</dbReference>
<feature type="region of interest" description="Disordered" evidence="2">
    <location>
        <begin position="1"/>
        <end position="35"/>
    </location>
</feature>
<accession>A0ABP3HWZ5</accession>
<protein>
    <submittedName>
        <fullName evidence="5">PP2C family protein-serine/threonine phosphatase</fullName>
    </submittedName>
</protein>
<keyword evidence="3" id="KW-0812">Transmembrane</keyword>
<evidence type="ECO:0000259" key="4">
    <source>
        <dbReference type="SMART" id="SM00331"/>
    </source>
</evidence>
<evidence type="ECO:0000256" key="1">
    <source>
        <dbReference type="ARBA" id="ARBA00022801"/>
    </source>
</evidence>
<feature type="transmembrane region" description="Helical" evidence="3">
    <location>
        <begin position="80"/>
        <end position="97"/>
    </location>
</feature>
<dbReference type="InterPro" id="IPR052016">
    <property type="entry name" value="Bact_Sigma-Reg"/>
</dbReference>
<dbReference type="Proteomes" id="UP001500063">
    <property type="component" value="Unassembled WGS sequence"/>
</dbReference>
<sequence>MLLRTSLRSEGGARTPASAVPHARPRGAGATEQGQNGHVGVRRVSVDRLLAQPSGRGLVAIPLVLIVVITIVDLHSGMDVHLGPLLVIAPALTASFAGPRLTALIGLLAVAAQVFIAVFHGGLATTNHVAQIIALTVLSAVGVFVCLLRERRGRELSRARSVAETAQLALLRPPPHRIGPLRVAWLYLAAEDETQIGGDLFAVARAAHDSTRVIIGDVRGKGLASIGEASVVLGAFREGAHRYATLPELVSALEESVCRDLEEVADTEHDPGEHFITALVLDIPDHGPRAEMVSCGHPPPLLVPGHGRKVTTLNPRNPTPPLGMCGLPAPHHPADPFAFEPGDILLLYTDGVIEARSPAGEFYPLTERLASFPVSSPETLLRHIHRDLVAHVGGPPADDAALLVIERAPAHHRPHITAHPLDGHHLLQP</sequence>
<dbReference type="PANTHER" id="PTHR43156:SF2">
    <property type="entry name" value="STAGE II SPORULATION PROTEIN E"/>
    <property type="match status" value="1"/>
</dbReference>
<dbReference type="EMBL" id="BAAABW010000044">
    <property type="protein sequence ID" value="GAA0382166.1"/>
    <property type="molecule type" value="Genomic_DNA"/>
</dbReference>
<evidence type="ECO:0000256" key="3">
    <source>
        <dbReference type="SAM" id="Phobius"/>
    </source>
</evidence>
<feature type="transmembrane region" description="Helical" evidence="3">
    <location>
        <begin position="57"/>
        <end position="74"/>
    </location>
</feature>
<reference evidence="6" key="1">
    <citation type="journal article" date="2019" name="Int. J. Syst. Evol. Microbiol.">
        <title>The Global Catalogue of Microorganisms (GCM) 10K type strain sequencing project: providing services to taxonomists for standard genome sequencing and annotation.</title>
        <authorList>
            <consortium name="The Broad Institute Genomics Platform"/>
            <consortium name="The Broad Institute Genome Sequencing Center for Infectious Disease"/>
            <person name="Wu L."/>
            <person name="Ma J."/>
        </authorList>
    </citation>
    <scope>NUCLEOTIDE SEQUENCE [LARGE SCALE GENOMIC DNA]</scope>
    <source>
        <strain evidence="6">JCM 4565</strain>
    </source>
</reference>